<dbReference type="GeneID" id="105232414"/>
<reference evidence="3" key="2">
    <citation type="submission" date="2025-08" db="UniProtKB">
        <authorList>
            <consortium name="RefSeq"/>
        </authorList>
    </citation>
    <scope>IDENTIFICATION</scope>
    <source>
        <tissue evidence="3">Adult</tissue>
    </source>
</reference>
<evidence type="ECO:0000259" key="1">
    <source>
        <dbReference type="Pfam" id="PF00646"/>
    </source>
</evidence>
<evidence type="ECO:0000313" key="2">
    <source>
        <dbReference type="Proteomes" id="UP001652620"/>
    </source>
</evidence>
<feature type="domain" description="F-box" evidence="1">
    <location>
        <begin position="99"/>
        <end position="135"/>
    </location>
</feature>
<accession>A0A6I9VNW1</accession>
<dbReference type="Pfam" id="PF00646">
    <property type="entry name" value="F-box"/>
    <property type="match status" value="1"/>
</dbReference>
<dbReference type="OrthoDB" id="7955799at2759"/>
<keyword evidence="2" id="KW-1185">Reference proteome</keyword>
<name>A0A6I9VNW1_BACDO</name>
<sequence length="533" mass="62751">MIENELQVTIGGLPKMFSIYKLTSLLNRHTSSWELENLIPLEDHIIANIRCETNESYECLLQLPENVNTSLSTIRVYNASLTSDYVEQNNPYTAPSDSILKLNSDCLRLIFVKCSLKEQITLAKVCRNFHKIIMDIFSMRFHELIFSDTFFTKGLGLSDEEIWDLCVLSGPYVRTLEFSSAFSLQLITVCTENRKNNMRPNAKQEINIWMCKHLVHFPQMRTFKVLGGLLVDFTVAQLARYCPEVREFLVLDPNNIYVLGRNFHLLRKLEVLDLPLCVNMCRVYILKACKKLQLKSLNIVEVRRLMYLPFLKQIFSLQFKTLRQLWLTAYPSQLLIWKILALPHLENLKFYWPNEHVRFEKILFKELFRQRRDSLYSLCWETEPPFMVNASFVEWQPYEKETRYEVYAIKGAPWNCFERYAEWIDLIHGCTGIETMTFRYSRILSNGHILALPNICRTLKTIHMVGCCQESDQLLLNSWYARTNPTCELRIEGLNWIEVQELKRKELSSSKQSKTVYRSILCKFKNSINQRLS</sequence>
<dbReference type="InterPro" id="IPR001810">
    <property type="entry name" value="F-box_dom"/>
</dbReference>
<evidence type="ECO:0000313" key="3">
    <source>
        <dbReference type="RefSeq" id="XP_011212380.2"/>
    </source>
</evidence>
<dbReference type="RefSeq" id="XP_011212380.2">
    <property type="nucleotide sequence ID" value="XM_011214078.4"/>
</dbReference>
<dbReference type="Proteomes" id="UP001652620">
    <property type="component" value="Chromosome 1"/>
</dbReference>
<organism evidence="2 3">
    <name type="scientific">Bactrocera dorsalis</name>
    <name type="common">Oriental fruit fly</name>
    <name type="synonym">Dacus dorsalis</name>
    <dbReference type="NCBI Taxonomy" id="27457"/>
    <lineage>
        <taxon>Eukaryota</taxon>
        <taxon>Metazoa</taxon>
        <taxon>Ecdysozoa</taxon>
        <taxon>Arthropoda</taxon>
        <taxon>Hexapoda</taxon>
        <taxon>Insecta</taxon>
        <taxon>Pterygota</taxon>
        <taxon>Neoptera</taxon>
        <taxon>Endopterygota</taxon>
        <taxon>Diptera</taxon>
        <taxon>Brachycera</taxon>
        <taxon>Muscomorpha</taxon>
        <taxon>Tephritoidea</taxon>
        <taxon>Tephritidae</taxon>
        <taxon>Bactrocera</taxon>
        <taxon>Bactrocera</taxon>
    </lineage>
</organism>
<gene>
    <name evidence="3" type="primary">LOC105232414</name>
</gene>
<protein>
    <submittedName>
        <fullName evidence="3">Uncharacterized protein LOC105232414</fullName>
    </submittedName>
</protein>
<reference evidence="2" key="1">
    <citation type="submission" date="2025-05" db="UniProtKB">
        <authorList>
            <consortium name="RefSeq"/>
        </authorList>
    </citation>
    <scope>NUCLEOTIDE SEQUENCE [LARGE SCALE GENOMIC DNA]</scope>
</reference>
<proteinExistence type="predicted"/>